<gene>
    <name evidence="3" type="ORF">GR316_04820</name>
</gene>
<accession>A0A8J8SKP4</accession>
<feature type="signal peptide" evidence="2">
    <location>
        <begin position="1"/>
        <end position="23"/>
    </location>
</feature>
<dbReference type="KEGG" id="fap:GR316_04820"/>
<evidence type="ECO:0000313" key="3">
    <source>
        <dbReference type="EMBL" id="QUS35652.1"/>
    </source>
</evidence>
<sequence length="314" mass="34895">MLRWPLLRGTTLLLLLLAACAKAPEPPTPVEPVRPKPRPERKTVEAPSDLSEALRRYYASVQSDLLSRGLMRTDGGGADTPFDDRILADTFVLIALRDEYARDGDGFVQRETPAPLRRWNRPVRVGLVFGDSVPERQRAIEKARIGSYLARLSRVSGHPIGLNKDHPNLTIFIVNEDERRRMGAAIAKAAPGLTPNEVKAVTDLPRETYCLAYATSDATSTYTGAFALIREEHPDLLSLACLHEEVAQAMGLANDSPRARPSIFNDDEEFALLTDMDELMLKILYDPRLRPGMTEEEARPIVQQIAQELMGAQS</sequence>
<dbReference type="AlphaFoldDB" id="A0A8J8SKP4"/>
<feature type="region of interest" description="Disordered" evidence="1">
    <location>
        <begin position="24"/>
        <end position="47"/>
    </location>
</feature>
<feature type="chain" id="PRO_5035260036" evidence="2">
    <location>
        <begin position="24"/>
        <end position="314"/>
    </location>
</feature>
<dbReference type="RefSeq" id="WP_211784898.1">
    <property type="nucleotide sequence ID" value="NZ_CP047289.1"/>
</dbReference>
<evidence type="ECO:0000256" key="1">
    <source>
        <dbReference type="SAM" id="MobiDB-lite"/>
    </source>
</evidence>
<dbReference type="Proteomes" id="UP000679284">
    <property type="component" value="Chromosome"/>
</dbReference>
<evidence type="ECO:0000256" key="2">
    <source>
        <dbReference type="SAM" id="SignalP"/>
    </source>
</evidence>
<reference evidence="3" key="1">
    <citation type="submission" date="2020-01" db="EMBL/GenBank/DDBJ databases">
        <authorList>
            <person name="Yang Y."/>
            <person name="Kwon Y.M."/>
        </authorList>
    </citation>
    <scope>NUCLEOTIDE SEQUENCE</scope>
    <source>
        <strain evidence="3">PG104</strain>
    </source>
</reference>
<evidence type="ECO:0000313" key="4">
    <source>
        <dbReference type="Proteomes" id="UP000679284"/>
    </source>
</evidence>
<proteinExistence type="predicted"/>
<dbReference type="EMBL" id="CP047289">
    <property type="protein sequence ID" value="QUS35652.1"/>
    <property type="molecule type" value="Genomic_DNA"/>
</dbReference>
<dbReference type="Pfam" id="PF11150">
    <property type="entry name" value="DUF2927"/>
    <property type="match status" value="1"/>
</dbReference>
<organism evidence="3 4">
    <name type="scientific">Falsirhodobacter algicola</name>
    <dbReference type="NCBI Taxonomy" id="2692330"/>
    <lineage>
        <taxon>Bacteria</taxon>
        <taxon>Pseudomonadati</taxon>
        <taxon>Pseudomonadota</taxon>
        <taxon>Alphaproteobacteria</taxon>
        <taxon>Rhodobacterales</taxon>
        <taxon>Paracoccaceae</taxon>
        <taxon>Falsirhodobacter</taxon>
    </lineage>
</organism>
<name>A0A8J8SKP4_9RHOB</name>
<dbReference type="InterPro" id="IPR021323">
    <property type="entry name" value="DUF2927"/>
</dbReference>
<keyword evidence="2" id="KW-0732">Signal</keyword>
<dbReference type="PROSITE" id="PS51257">
    <property type="entry name" value="PROKAR_LIPOPROTEIN"/>
    <property type="match status" value="1"/>
</dbReference>
<keyword evidence="4" id="KW-1185">Reference proteome</keyword>
<protein>
    <submittedName>
        <fullName evidence="3">DUF2927 domain-containing protein</fullName>
    </submittedName>
</protein>
<feature type="compositionally biased region" description="Basic and acidic residues" evidence="1">
    <location>
        <begin position="33"/>
        <end position="44"/>
    </location>
</feature>